<sequence length="658" mass="72010">MHHFAFLRGCLQGLDVRKAWERYLAFGEVSNHSRHIERQRALLMQRVLREAQALNLTLAEDERITAELALLAQAPQGPGATALPSLDDFAAVHGLDSDGWSEQDLLREYREFFGLDSPPETALPSPAAAVSNSTGPLRALLRIEGLLSRRPAPADTLSWWLSPVLATRLREAGIATVQALAQTANAHGANWWRRVRGLGATRAQALLDWLKPMVAHSDAALREDVLHPPQRRAALRTATLATIDTPPRWALVPWERLAVPQRLAGGSAAPGLFATRMPNHLGAHDDRQAVEAWLSQFRDKPATLRAYRKEVERFYLWCLLERDKPLSSIDSLDAQAYRDFIRQPPASWCAAGVVTRDDMGWRPFRGPLSPASQRQALVVVQALFDGLRDANYLVGNPLRAVNKRAALTASRMDIDRSFTDAEWAFICAQVDLEEAAAHGRGQVPAGAEQRRLRMVLELLAGTGLRLSEIAGATTASLRSVAIGQEARQAVLLTVEGKGGKQREVPLADDLAQLVARHHADASSMGALPSPAPLVCTLADAPPRWVATAGGRAELQVRGAGGRALGASGLYRTLKRFFKRIAAEAHLINGLDAGRFQAASTHWLRHTFARQGAAAQVPVEVLQQALGHASLSTTTVYLSTERSRMVLELEKLHRRRKAG</sequence>
<dbReference type="InterPro" id="IPR002104">
    <property type="entry name" value="Integrase_catalytic"/>
</dbReference>
<evidence type="ECO:0000256" key="3">
    <source>
        <dbReference type="ARBA" id="ARBA00023125"/>
    </source>
</evidence>
<dbReference type="InterPro" id="IPR022169">
    <property type="entry name" value="DUF3701"/>
</dbReference>
<evidence type="ECO:0000256" key="5">
    <source>
        <dbReference type="PROSITE-ProRule" id="PRU01248"/>
    </source>
</evidence>
<keyword evidence="2" id="KW-0229">DNA integration</keyword>
<comment type="caution">
    <text evidence="8">The sequence shown here is derived from an EMBL/GenBank/DDBJ whole genome shotgun (WGS) entry which is preliminary data.</text>
</comment>
<reference evidence="8 9" key="1">
    <citation type="submission" date="2023-11" db="EMBL/GenBank/DDBJ databases">
        <title>Draft genome of Azohydromonas lata strain H1 (DSM1123), a polyhydroxyalkanoate producer.</title>
        <authorList>
            <person name="Traversa D."/>
            <person name="D'Addabbo P."/>
            <person name="Pazzani C."/>
            <person name="Manzari C."/>
            <person name="Chiara M."/>
            <person name="Scrascia M."/>
        </authorList>
    </citation>
    <scope>NUCLEOTIDE SEQUENCE [LARGE SCALE GENOMIC DNA]</scope>
    <source>
        <strain evidence="8 9">H1</strain>
    </source>
</reference>
<evidence type="ECO:0000313" key="8">
    <source>
        <dbReference type="EMBL" id="MDZ5459672.1"/>
    </source>
</evidence>
<dbReference type="Pfam" id="PF12482">
    <property type="entry name" value="DUF3701"/>
    <property type="match status" value="1"/>
</dbReference>
<keyword evidence="4" id="KW-0233">DNA recombination</keyword>
<dbReference type="PROSITE" id="PS51898">
    <property type="entry name" value="TYR_RECOMBINASE"/>
    <property type="match status" value="1"/>
</dbReference>
<organism evidence="8 9">
    <name type="scientific">Azohydromonas lata</name>
    <dbReference type="NCBI Taxonomy" id="45677"/>
    <lineage>
        <taxon>Bacteria</taxon>
        <taxon>Pseudomonadati</taxon>
        <taxon>Pseudomonadota</taxon>
        <taxon>Betaproteobacteria</taxon>
        <taxon>Burkholderiales</taxon>
        <taxon>Sphaerotilaceae</taxon>
        <taxon>Azohydromonas</taxon>
    </lineage>
</organism>
<protein>
    <submittedName>
        <fullName evidence="8">Tyrosine-type recombinase/integrase</fullName>
    </submittedName>
</protein>
<keyword evidence="3 5" id="KW-0238">DNA-binding</keyword>
<accession>A0ABU5IL99</accession>
<dbReference type="CDD" id="cd00397">
    <property type="entry name" value="DNA_BRE_C"/>
    <property type="match status" value="1"/>
</dbReference>
<evidence type="ECO:0000256" key="1">
    <source>
        <dbReference type="ARBA" id="ARBA00008857"/>
    </source>
</evidence>
<gene>
    <name evidence="8" type="ORF">SM757_24135</name>
</gene>
<dbReference type="Gene3D" id="1.10.150.130">
    <property type="match status" value="1"/>
</dbReference>
<evidence type="ECO:0000313" key="9">
    <source>
        <dbReference type="Proteomes" id="UP001293718"/>
    </source>
</evidence>
<comment type="similarity">
    <text evidence="1">Belongs to the 'phage' integrase family.</text>
</comment>
<evidence type="ECO:0000259" key="6">
    <source>
        <dbReference type="PROSITE" id="PS51898"/>
    </source>
</evidence>
<dbReference type="PANTHER" id="PTHR30349:SF41">
    <property type="entry name" value="INTEGRASE_RECOMBINASE PROTEIN MJ0367-RELATED"/>
    <property type="match status" value="1"/>
</dbReference>
<dbReference type="Proteomes" id="UP001293718">
    <property type="component" value="Unassembled WGS sequence"/>
</dbReference>
<dbReference type="Pfam" id="PF00589">
    <property type="entry name" value="Phage_integrase"/>
    <property type="match status" value="1"/>
</dbReference>
<dbReference type="SUPFAM" id="SSF56349">
    <property type="entry name" value="DNA breaking-rejoining enzymes"/>
    <property type="match status" value="1"/>
</dbReference>
<dbReference type="InterPro" id="IPR010998">
    <property type="entry name" value="Integrase_recombinase_N"/>
</dbReference>
<dbReference type="InterPro" id="IPR013762">
    <property type="entry name" value="Integrase-like_cat_sf"/>
</dbReference>
<dbReference type="InterPro" id="IPR050090">
    <property type="entry name" value="Tyrosine_recombinase_XerCD"/>
</dbReference>
<evidence type="ECO:0000256" key="2">
    <source>
        <dbReference type="ARBA" id="ARBA00022908"/>
    </source>
</evidence>
<dbReference type="InterPro" id="IPR044068">
    <property type="entry name" value="CB"/>
</dbReference>
<keyword evidence="9" id="KW-1185">Reference proteome</keyword>
<proteinExistence type="inferred from homology"/>
<dbReference type="Gene3D" id="1.10.443.10">
    <property type="entry name" value="Intergrase catalytic core"/>
    <property type="match status" value="1"/>
</dbReference>
<evidence type="ECO:0000259" key="7">
    <source>
        <dbReference type="PROSITE" id="PS51900"/>
    </source>
</evidence>
<dbReference type="PROSITE" id="PS51900">
    <property type="entry name" value="CB"/>
    <property type="match status" value="1"/>
</dbReference>
<dbReference type="InterPro" id="IPR011010">
    <property type="entry name" value="DNA_brk_join_enz"/>
</dbReference>
<dbReference type="EMBL" id="JAXOJX010000048">
    <property type="protein sequence ID" value="MDZ5459672.1"/>
    <property type="molecule type" value="Genomic_DNA"/>
</dbReference>
<feature type="domain" description="Core-binding (CB)" evidence="7">
    <location>
        <begin position="284"/>
        <end position="388"/>
    </location>
</feature>
<evidence type="ECO:0000256" key="4">
    <source>
        <dbReference type="ARBA" id="ARBA00023172"/>
    </source>
</evidence>
<feature type="domain" description="Tyr recombinase" evidence="6">
    <location>
        <begin position="421"/>
        <end position="653"/>
    </location>
</feature>
<dbReference type="RefSeq" id="WP_322467346.1">
    <property type="nucleotide sequence ID" value="NZ_JAXOJX010000048.1"/>
</dbReference>
<dbReference type="PANTHER" id="PTHR30349">
    <property type="entry name" value="PHAGE INTEGRASE-RELATED"/>
    <property type="match status" value="1"/>
</dbReference>
<name>A0ABU5IL99_9BURK</name>